<feature type="domain" description="TauD/TfdA-like" evidence="5">
    <location>
        <begin position="9"/>
        <end position="245"/>
    </location>
</feature>
<comment type="caution">
    <text evidence="6">The sequence shown here is derived from an EMBL/GenBank/DDBJ whole genome shotgun (WGS) entry which is preliminary data.</text>
</comment>
<proteinExistence type="predicted"/>
<dbReference type="Pfam" id="PF02668">
    <property type="entry name" value="TauD"/>
    <property type="match status" value="1"/>
</dbReference>
<dbReference type="InterPro" id="IPR042098">
    <property type="entry name" value="TauD-like_sf"/>
</dbReference>
<sequence length="256" mass="28654">MPTLGPLLHHLVDELMDGRGFVLLRDTPVADLSERQGEILALGVGRHFGSTVPQGPGKHVQHVRDLGVVPSGSTSRSYQHSGRLGYHADPNDVVALLCIRPAKSGGLSCIVSSVAVHNEVVRTRPDLAEVLYRPWWRDRRSGDGPDSFHESPVYKVDGAGRLSTSYGPDYMRSALRGAHVPPFTPAQLEAMELLDRLNDDRRFMLAMDLRAGDMQFLNNHVTLHSRTEYVDHPEPERRRDLVRLWLNTDQDRHPPS</sequence>
<keyword evidence="3" id="KW-0408">Iron</keyword>
<dbReference type="PANTHER" id="PTHR10696">
    <property type="entry name" value="GAMMA-BUTYROBETAINE HYDROXYLASE-RELATED"/>
    <property type="match status" value="1"/>
</dbReference>
<accession>A0ABV2U5C9</accession>
<evidence type="ECO:0000256" key="1">
    <source>
        <dbReference type="ARBA" id="ARBA00001954"/>
    </source>
</evidence>
<comment type="cofactor">
    <cofactor evidence="1">
        <name>Fe(2+)</name>
        <dbReference type="ChEBI" id="CHEBI:29033"/>
    </cofactor>
</comment>
<evidence type="ECO:0000313" key="6">
    <source>
        <dbReference type="EMBL" id="MET8433043.1"/>
    </source>
</evidence>
<evidence type="ECO:0000313" key="7">
    <source>
        <dbReference type="Proteomes" id="UP001550044"/>
    </source>
</evidence>
<name>A0ABV2U5C9_9ACTN</name>
<dbReference type="InterPro" id="IPR050411">
    <property type="entry name" value="AlphaKG_dependent_hydroxylases"/>
</dbReference>
<dbReference type="Gene3D" id="3.60.130.10">
    <property type="entry name" value="Clavaminate synthase-like"/>
    <property type="match status" value="1"/>
</dbReference>
<keyword evidence="4" id="KW-0045">Antibiotic biosynthesis</keyword>
<gene>
    <name evidence="6" type="ORF">ABZV61_09580</name>
</gene>
<dbReference type="GO" id="GO:0051213">
    <property type="term" value="F:dioxygenase activity"/>
    <property type="evidence" value="ECO:0007669"/>
    <property type="project" value="UniProtKB-KW"/>
</dbReference>
<dbReference type="EC" id="1.14.11.-" evidence="6"/>
<reference evidence="6 7" key="1">
    <citation type="submission" date="2024-06" db="EMBL/GenBank/DDBJ databases">
        <title>The Natural Products Discovery Center: Release of the First 8490 Sequenced Strains for Exploring Actinobacteria Biosynthetic Diversity.</title>
        <authorList>
            <person name="Kalkreuter E."/>
            <person name="Kautsar S.A."/>
            <person name="Yang D."/>
            <person name="Bader C.D."/>
            <person name="Teijaro C.N."/>
            <person name="Fluegel L."/>
            <person name="Davis C.M."/>
            <person name="Simpson J.R."/>
            <person name="Lauterbach L."/>
            <person name="Steele A.D."/>
            <person name="Gui C."/>
            <person name="Meng S."/>
            <person name="Li G."/>
            <person name="Viehrig K."/>
            <person name="Ye F."/>
            <person name="Su P."/>
            <person name="Kiefer A.F."/>
            <person name="Nichols A."/>
            <person name="Cepeda A.J."/>
            <person name="Yan W."/>
            <person name="Fan B."/>
            <person name="Jiang Y."/>
            <person name="Adhikari A."/>
            <person name="Zheng C.-J."/>
            <person name="Schuster L."/>
            <person name="Cowan T.M."/>
            <person name="Smanski M.J."/>
            <person name="Chevrette M.G."/>
            <person name="De Carvalho L.P.S."/>
            <person name="Shen B."/>
        </authorList>
    </citation>
    <scope>NUCLEOTIDE SEQUENCE [LARGE SCALE GENOMIC DNA]</scope>
    <source>
        <strain evidence="6 7">NPDC005137</strain>
    </source>
</reference>
<dbReference type="InterPro" id="IPR003819">
    <property type="entry name" value="TauD/TfdA-like"/>
</dbReference>
<evidence type="ECO:0000256" key="4">
    <source>
        <dbReference type="ARBA" id="ARBA00023194"/>
    </source>
</evidence>
<keyword evidence="6" id="KW-0223">Dioxygenase</keyword>
<protein>
    <submittedName>
        <fullName evidence="6">TauD/TfdA family dioxygenase</fullName>
        <ecNumber evidence="6">1.14.11.-</ecNumber>
    </submittedName>
</protein>
<evidence type="ECO:0000256" key="3">
    <source>
        <dbReference type="ARBA" id="ARBA00023004"/>
    </source>
</evidence>
<dbReference type="PANTHER" id="PTHR10696:SF56">
    <property type="entry name" value="TAUD_TFDA-LIKE DOMAIN-CONTAINING PROTEIN"/>
    <property type="match status" value="1"/>
</dbReference>
<evidence type="ECO:0000259" key="5">
    <source>
        <dbReference type="Pfam" id="PF02668"/>
    </source>
</evidence>
<dbReference type="RefSeq" id="WP_356709158.1">
    <property type="nucleotide sequence ID" value="NZ_JBEXIP010000005.1"/>
</dbReference>
<keyword evidence="7" id="KW-1185">Reference proteome</keyword>
<dbReference type="EMBL" id="JBEXIP010000005">
    <property type="protein sequence ID" value="MET8433043.1"/>
    <property type="molecule type" value="Genomic_DNA"/>
</dbReference>
<organism evidence="6 7">
    <name type="scientific">Streptomyces sp. 900116325</name>
    <dbReference type="NCBI Taxonomy" id="3154295"/>
    <lineage>
        <taxon>Bacteria</taxon>
        <taxon>Bacillati</taxon>
        <taxon>Actinomycetota</taxon>
        <taxon>Actinomycetes</taxon>
        <taxon>Kitasatosporales</taxon>
        <taxon>Streptomycetaceae</taxon>
        <taxon>Streptomyces</taxon>
    </lineage>
</organism>
<dbReference type="SUPFAM" id="SSF51197">
    <property type="entry name" value="Clavaminate synthase-like"/>
    <property type="match status" value="1"/>
</dbReference>
<evidence type="ECO:0000256" key="2">
    <source>
        <dbReference type="ARBA" id="ARBA00023002"/>
    </source>
</evidence>
<dbReference type="Proteomes" id="UP001550044">
    <property type="component" value="Unassembled WGS sequence"/>
</dbReference>
<keyword evidence="2 6" id="KW-0560">Oxidoreductase</keyword>